<sequence length="282" mass="31343">MSYLSISTWSLHRLLGPLRWTGWDTASRVHLTREQDQPQVLALLELPAEAARRGYQALEVCHFHFPSTETGYLEELRQAFVAAGIRFDTLLLDYGNLTDTDALRQEADIALIRKWIQVASLCGAKQIRVIAGEAPPTDEAAIQLSAGALTELLEFAAPLGVQVVTENFRQLTSTAASCLQLREKTGHALPLITDFGNFQGAAKYEEIGMTTPYSVSIHVKPKYDEQGIPDEQELQLCLRAVAESGYRGAYVLIYDGPGDMWEGLERVRRLVEPYLQPSSAHL</sequence>
<gene>
    <name evidence="2" type="ORF">WMW72_18965</name>
</gene>
<feature type="domain" description="Xylose isomerase-like TIM barrel" evidence="1">
    <location>
        <begin position="48"/>
        <end position="255"/>
    </location>
</feature>
<dbReference type="InterPro" id="IPR050312">
    <property type="entry name" value="IolE/XylAMocC-like"/>
</dbReference>
<dbReference type="PANTHER" id="PTHR12110">
    <property type="entry name" value="HYDROXYPYRUVATE ISOMERASE"/>
    <property type="match status" value="1"/>
</dbReference>
<reference evidence="2 3" key="1">
    <citation type="submission" date="2024-04" db="EMBL/GenBank/DDBJ databases">
        <title>draft genome sequnece of Paenibacillus filicis.</title>
        <authorList>
            <person name="Kim D.-U."/>
        </authorList>
    </citation>
    <scope>NUCLEOTIDE SEQUENCE [LARGE SCALE GENOMIC DNA]</scope>
    <source>
        <strain evidence="2 3">KACC14197</strain>
    </source>
</reference>
<dbReference type="SUPFAM" id="SSF51658">
    <property type="entry name" value="Xylose isomerase-like"/>
    <property type="match status" value="1"/>
</dbReference>
<comment type="caution">
    <text evidence="2">The sequence shown here is derived from an EMBL/GenBank/DDBJ whole genome shotgun (WGS) entry which is preliminary data.</text>
</comment>
<accession>A0ABU9DMK6</accession>
<proteinExistence type="predicted"/>
<dbReference type="InterPro" id="IPR013022">
    <property type="entry name" value="Xyl_isomerase-like_TIM-brl"/>
</dbReference>
<organism evidence="2 3">
    <name type="scientific">Paenibacillus filicis</name>
    <dbReference type="NCBI Taxonomy" id="669464"/>
    <lineage>
        <taxon>Bacteria</taxon>
        <taxon>Bacillati</taxon>
        <taxon>Bacillota</taxon>
        <taxon>Bacilli</taxon>
        <taxon>Bacillales</taxon>
        <taxon>Paenibacillaceae</taxon>
        <taxon>Paenibacillus</taxon>
    </lineage>
</organism>
<name>A0ABU9DMK6_9BACL</name>
<dbReference type="InterPro" id="IPR036237">
    <property type="entry name" value="Xyl_isomerase-like_sf"/>
</dbReference>
<dbReference type="PANTHER" id="PTHR12110:SF53">
    <property type="entry name" value="BLR5974 PROTEIN"/>
    <property type="match status" value="1"/>
</dbReference>
<dbReference type="RefSeq" id="WP_341417115.1">
    <property type="nucleotide sequence ID" value="NZ_JBBPCC010000012.1"/>
</dbReference>
<dbReference type="EMBL" id="JBBPCC010000012">
    <property type="protein sequence ID" value="MEK8129989.1"/>
    <property type="molecule type" value="Genomic_DNA"/>
</dbReference>
<keyword evidence="3" id="KW-1185">Reference proteome</keyword>
<evidence type="ECO:0000259" key="1">
    <source>
        <dbReference type="Pfam" id="PF01261"/>
    </source>
</evidence>
<dbReference type="Gene3D" id="3.20.20.150">
    <property type="entry name" value="Divalent-metal-dependent TIM barrel enzymes"/>
    <property type="match status" value="1"/>
</dbReference>
<evidence type="ECO:0000313" key="3">
    <source>
        <dbReference type="Proteomes" id="UP001469365"/>
    </source>
</evidence>
<protein>
    <submittedName>
        <fullName evidence="2">TIM barrel protein</fullName>
    </submittedName>
</protein>
<evidence type="ECO:0000313" key="2">
    <source>
        <dbReference type="EMBL" id="MEK8129989.1"/>
    </source>
</evidence>
<dbReference type="Pfam" id="PF01261">
    <property type="entry name" value="AP_endonuc_2"/>
    <property type="match status" value="1"/>
</dbReference>
<dbReference type="Proteomes" id="UP001469365">
    <property type="component" value="Unassembled WGS sequence"/>
</dbReference>